<gene>
    <name evidence="1" type="ORF">LTS18_007804</name>
</gene>
<dbReference type="Proteomes" id="UP001186974">
    <property type="component" value="Unassembled WGS sequence"/>
</dbReference>
<sequence>MESTVSVEDENAFKLRSYQQEMVDLSLKENIIVAIDTGGGKTAIAVARVEAELQSCDPDKFIWFLAPTVTLCHQQHNVFQKRLPAYQSRLLSGSDNVDRWSDQSIWDEVLKNIRIVLSTPAVLLDALTHGFVKMEHVALLTFDEAHYCVRNHPSNQIMQRFHLPLLQRDPTTAPHILGLSASPVMASKTSGLEALESNMNARIRSPKLHRSELMQFVHRPKLVKVTFPTNTQSIAEIPIVRALHDAYLRVDIQQDPYTLYLKARADDDSQRKLRKTLVNCKTYCQEQIRLIHSRTTELLTELGKAAATTFLRTCIRHYLSEPASPCMQLSDLQEQEQLYMREFLLRVQRVDTPDLRAETLEPWTGYGEISPKVENLVSILLSEWTPTFTGLVFVEQRATVAMLAQLLSTHPALSGKYNVATLVGTSSNANRKDNIIDLAQPRNQQDTLDDFRVGKKNLVIATSVLEEGIDVPTCHCVICFDAPKNLKSFIQRRGRARRQDSTYFIMLPDSSSIITKGPAEWEALEEEMKRAYLDDMRAVKLAEERESIEEPGQRSFEVESTGLVPAKHSPESNTDIVLFCRALLTTVSYRNEHTDSLESDVHASRMASRMSFVTSSANKHFTLATRTGKSDSLARKTLLLTCIISVQPFMLEHTLTFARNSLSTKTSLECPPPSNYPPL</sequence>
<comment type="caution">
    <text evidence="1">The sequence shown here is derived from an EMBL/GenBank/DDBJ whole genome shotgun (WGS) entry which is preliminary data.</text>
</comment>
<evidence type="ECO:0000313" key="1">
    <source>
        <dbReference type="EMBL" id="KAK3060736.1"/>
    </source>
</evidence>
<protein>
    <submittedName>
        <fullName evidence="1">Uncharacterized protein</fullName>
    </submittedName>
</protein>
<evidence type="ECO:0000313" key="2">
    <source>
        <dbReference type="Proteomes" id="UP001186974"/>
    </source>
</evidence>
<dbReference type="EMBL" id="JAWDJW010008330">
    <property type="protein sequence ID" value="KAK3060736.1"/>
    <property type="molecule type" value="Genomic_DNA"/>
</dbReference>
<organism evidence="1 2">
    <name type="scientific">Coniosporium uncinatum</name>
    <dbReference type="NCBI Taxonomy" id="93489"/>
    <lineage>
        <taxon>Eukaryota</taxon>
        <taxon>Fungi</taxon>
        <taxon>Dikarya</taxon>
        <taxon>Ascomycota</taxon>
        <taxon>Pezizomycotina</taxon>
        <taxon>Dothideomycetes</taxon>
        <taxon>Dothideomycetes incertae sedis</taxon>
        <taxon>Coniosporium</taxon>
    </lineage>
</organism>
<proteinExistence type="predicted"/>
<reference evidence="1" key="1">
    <citation type="submission" date="2024-09" db="EMBL/GenBank/DDBJ databases">
        <title>Black Yeasts Isolated from many extreme environments.</title>
        <authorList>
            <person name="Coleine C."/>
            <person name="Stajich J.E."/>
            <person name="Selbmann L."/>
        </authorList>
    </citation>
    <scope>NUCLEOTIDE SEQUENCE</scope>
    <source>
        <strain evidence="1">CCFEE 5737</strain>
    </source>
</reference>
<name>A0ACC3D278_9PEZI</name>
<keyword evidence="2" id="KW-1185">Reference proteome</keyword>
<accession>A0ACC3D278</accession>